<evidence type="ECO:0000313" key="2">
    <source>
        <dbReference type="EMBL" id="KAJ8378144.1"/>
    </source>
</evidence>
<organism evidence="2 3">
    <name type="scientific">Aldrovandia affinis</name>
    <dbReference type="NCBI Taxonomy" id="143900"/>
    <lineage>
        <taxon>Eukaryota</taxon>
        <taxon>Metazoa</taxon>
        <taxon>Chordata</taxon>
        <taxon>Craniata</taxon>
        <taxon>Vertebrata</taxon>
        <taxon>Euteleostomi</taxon>
        <taxon>Actinopterygii</taxon>
        <taxon>Neopterygii</taxon>
        <taxon>Teleostei</taxon>
        <taxon>Notacanthiformes</taxon>
        <taxon>Halosauridae</taxon>
        <taxon>Aldrovandia</taxon>
    </lineage>
</organism>
<proteinExistence type="predicted"/>
<gene>
    <name evidence="2" type="ORF">AAFF_G00247820</name>
</gene>
<accession>A0AAD7RD93</accession>
<comment type="caution">
    <text evidence="2">The sequence shown here is derived from an EMBL/GenBank/DDBJ whole genome shotgun (WGS) entry which is preliminary data.</text>
</comment>
<feature type="compositionally biased region" description="Basic residues" evidence="1">
    <location>
        <begin position="62"/>
        <end position="72"/>
    </location>
</feature>
<dbReference type="Proteomes" id="UP001221898">
    <property type="component" value="Unassembled WGS sequence"/>
</dbReference>
<feature type="compositionally biased region" description="Polar residues" evidence="1">
    <location>
        <begin position="21"/>
        <end position="32"/>
    </location>
</feature>
<name>A0AAD7RD93_9TELE</name>
<evidence type="ECO:0000313" key="3">
    <source>
        <dbReference type="Proteomes" id="UP001221898"/>
    </source>
</evidence>
<dbReference type="EMBL" id="JAINUG010000330">
    <property type="protein sequence ID" value="KAJ8378144.1"/>
    <property type="molecule type" value="Genomic_DNA"/>
</dbReference>
<feature type="region of interest" description="Disordered" evidence="1">
    <location>
        <begin position="60"/>
        <end position="81"/>
    </location>
</feature>
<feature type="region of interest" description="Disordered" evidence="1">
    <location>
        <begin position="1"/>
        <end position="36"/>
    </location>
</feature>
<dbReference type="AlphaFoldDB" id="A0AAD7RD93"/>
<sequence length="116" mass="13105">MLGWTPASAVYSSGSERRVSQEATQSHQSWTGSGDWATSCLGTTGGRKCQLWRKTTAGLTNRRMRRNNRTGPRRREQAHILQRQRARPVLIRLLIELLKQAHVFYSGRGQAIPGMD</sequence>
<evidence type="ECO:0000256" key="1">
    <source>
        <dbReference type="SAM" id="MobiDB-lite"/>
    </source>
</evidence>
<protein>
    <submittedName>
        <fullName evidence="2">Uncharacterized protein</fullName>
    </submittedName>
</protein>
<keyword evidence="3" id="KW-1185">Reference proteome</keyword>
<reference evidence="2" key="1">
    <citation type="journal article" date="2023" name="Science">
        <title>Genome structures resolve the early diversification of teleost fishes.</title>
        <authorList>
            <person name="Parey E."/>
            <person name="Louis A."/>
            <person name="Montfort J."/>
            <person name="Bouchez O."/>
            <person name="Roques C."/>
            <person name="Iampietro C."/>
            <person name="Lluch J."/>
            <person name="Castinel A."/>
            <person name="Donnadieu C."/>
            <person name="Desvignes T."/>
            <person name="Floi Bucao C."/>
            <person name="Jouanno E."/>
            <person name="Wen M."/>
            <person name="Mejri S."/>
            <person name="Dirks R."/>
            <person name="Jansen H."/>
            <person name="Henkel C."/>
            <person name="Chen W.J."/>
            <person name="Zahm M."/>
            <person name="Cabau C."/>
            <person name="Klopp C."/>
            <person name="Thompson A.W."/>
            <person name="Robinson-Rechavi M."/>
            <person name="Braasch I."/>
            <person name="Lecointre G."/>
            <person name="Bobe J."/>
            <person name="Postlethwait J.H."/>
            <person name="Berthelot C."/>
            <person name="Roest Crollius H."/>
            <person name="Guiguen Y."/>
        </authorList>
    </citation>
    <scope>NUCLEOTIDE SEQUENCE</scope>
    <source>
        <strain evidence="2">NC1722</strain>
    </source>
</reference>